<gene>
    <name evidence="1" type="ORF">RJ641_031411</name>
</gene>
<dbReference type="EMBL" id="JBAMMX010000006">
    <property type="protein sequence ID" value="KAK6937903.1"/>
    <property type="molecule type" value="Genomic_DNA"/>
</dbReference>
<sequence>MASKAMIQASLRHTSRRSYSVAAMENMKTLAPMMGKASGLTSGGDAPLKKTKTFWMRDPKTDNWIPESHFDVIDVVELRKKFLSKGGKR</sequence>
<dbReference type="PANTHER" id="PTHR33509:SF21">
    <property type="entry name" value="OS02G0564600 PROTEIN"/>
    <property type="match status" value="1"/>
</dbReference>
<protein>
    <submittedName>
        <fullName evidence="1">Late embryogenesis abundant protein, LEA_3 subgroup</fullName>
    </submittedName>
</protein>
<dbReference type="PANTHER" id="PTHR33509">
    <property type="entry name" value="LATE EMBRYOGENIS ABUNDANT PROTEIN 2-RELATED"/>
    <property type="match status" value="1"/>
</dbReference>
<evidence type="ECO:0000313" key="1">
    <source>
        <dbReference type="EMBL" id="KAK6937903.1"/>
    </source>
</evidence>
<dbReference type="AlphaFoldDB" id="A0AAN8W0X1"/>
<keyword evidence="2" id="KW-1185">Reference proteome</keyword>
<accession>A0AAN8W0X1</accession>
<reference evidence="1 2" key="1">
    <citation type="submission" date="2023-12" db="EMBL/GenBank/DDBJ databases">
        <title>A high-quality genome assembly for Dillenia turbinata (Dilleniales).</title>
        <authorList>
            <person name="Chanderbali A."/>
        </authorList>
    </citation>
    <scope>NUCLEOTIDE SEQUENCE [LARGE SCALE GENOMIC DNA]</scope>
    <source>
        <strain evidence="1">LSX21</strain>
        <tissue evidence="1">Leaf</tissue>
    </source>
</reference>
<comment type="caution">
    <text evidence="1">The sequence shown here is derived from an EMBL/GenBank/DDBJ whole genome shotgun (WGS) entry which is preliminary data.</text>
</comment>
<dbReference type="InterPro" id="IPR004926">
    <property type="entry name" value="LEA_3a"/>
</dbReference>
<name>A0AAN8W0X1_9MAGN</name>
<organism evidence="1 2">
    <name type="scientific">Dillenia turbinata</name>
    <dbReference type="NCBI Taxonomy" id="194707"/>
    <lineage>
        <taxon>Eukaryota</taxon>
        <taxon>Viridiplantae</taxon>
        <taxon>Streptophyta</taxon>
        <taxon>Embryophyta</taxon>
        <taxon>Tracheophyta</taxon>
        <taxon>Spermatophyta</taxon>
        <taxon>Magnoliopsida</taxon>
        <taxon>eudicotyledons</taxon>
        <taxon>Gunneridae</taxon>
        <taxon>Pentapetalae</taxon>
        <taxon>Dilleniales</taxon>
        <taxon>Dilleniaceae</taxon>
        <taxon>Dillenia</taxon>
    </lineage>
</organism>
<proteinExistence type="predicted"/>
<dbReference type="Proteomes" id="UP001370490">
    <property type="component" value="Unassembled WGS sequence"/>
</dbReference>
<dbReference type="Pfam" id="PF03242">
    <property type="entry name" value="LEA_3a"/>
    <property type="match status" value="1"/>
</dbReference>
<evidence type="ECO:0000313" key="2">
    <source>
        <dbReference type="Proteomes" id="UP001370490"/>
    </source>
</evidence>